<dbReference type="PANTHER" id="PTHR42648">
    <property type="entry name" value="TRANSPOSASE, PUTATIVE-RELATED"/>
    <property type="match status" value="1"/>
</dbReference>
<dbReference type="EMBL" id="JXTB01000788">
    <property type="protein sequence ID" value="PON32720.1"/>
    <property type="molecule type" value="Genomic_DNA"/>
</dbReference>
<dbReference type="Gene3D" id="3.30.420.10">
    <property type="entry name" value="Ribonuclease H-like superfamily/Ribonuclease H"/>
    <property type="match status" value="1"/>
</dbReference>
<evidence type="ECO:0000313" key="2">
    <source>
        <dbReference type="Proteomes" id="UP000237105"/>
    </source>
</evidence>
<dbReference type="OrthoDB" id="1166717at2759"/>
<evidence type="ECO:0000313" key="1">
    <source>
        <dbReference type="EMBL" id="PON32720.1"/>
    </source>
</evidence>
<protein>
    <submittedName>
        <fullName evidence="1">Ribonuclease H-like domain containing protein</fullName>
    </submittedName>
</protein>
<proteinExistence type="predicted"/>
<dbReference type="Proteomes" id="UP000237105">
    <property type="component" value="Unassembled WGS sequence"/>
</dbReference>
<dbReference type="AlphaFoldDB" id="A0A2P5A864"/>
<dbReference type="PANTHER" id="PTHR42648:SF31">
    <property type="entry name" value="RNA-DIRECTED DNA POLYMERASE"/>
    <property type="match status" value="1"/>
</dbReference>
<dbReference type="InterPro" id="IPR036397">
    <property type="entry name" value="RNaseH_sf"/>
</dbReference>
<gene>
    <name evidence="1" type="ORF">PanWU01x14_358900</name>
</gene>
<organism evidence="1 2">
    <name type="scientific">Parasponia andersonii</name>
    <name type="common">Sponia andersonii</name>
    <dbReference type="NCBI Taxonomy" id="3476"/>
    <lineage>
        <taxon>Eukaryota</taxon>
        <taxon>Viridiplantae</taxon>
        <taxon>Streptophyta</taxon>
        <taxon>Embryophyta</taxon>
        <taxon>Tracheophyta</taxon>
        <taxon>Spermatophyta</taxon>
        <taxon>Magnoliopsida</taxon>
        <taxon>eudicotyledons</taxon>
        <taxon>Gunneridae</taxon>
        <taxon>Pentapetalae</taxon>
        <taxon>rosids</taxon>
        <taxon>fabids</taxon>
        <taxon>Rosales</taxon>
        <taxon>Cannabaceae</taxon>
        <taxon>Parasponia</taxon>
    </lineage>
</organism>
<dbReference type="SUPFAM" id="SSF53098">
    <property type="entry name" value="Ribonuclease H-like"/>
    <property type="match status" value="1"/>
</dbReference>
<dbReference type="InterPro" id="IPR039537">
    <property type="entry name" value="Retrotran_Ty1/copia-like"/>
</dbReference>
<accession>A0A2P5A864</accession>
<name>A0A2P5A864_PARAD</name>
<dbReference type="InterPro" id="IPR012337">
    <property type="entry name" value="RNaseH-like_sf"/>
</dbReference>
<dbReference type="GO" id="GO:0003676">
    <property type="term" value="F:nucleic acid binding"/>
    <property type="evidence" value="ECO:0007669"/>
    <property type="project" value="InterPro"/>
</dbReference>
<keyword evidence="2" id="KW-1185">Reference proteome</keyword>
<sequence>MASTPFDLMHYHIWGPYHVSSHSGHQYFVTLIDDYSRFTWIFLLKDKSDVASTIPKFFNMVTTQFNVCIKSFRSDNVRELYFTQFFNEKSTTSILLCGPKQNFMVVRKHQHLLNVARQCTFILGFPFLYDLNVFSLPFFLLIEHHLRCCTTRLHIIFGTSLL</sequence>
<reference evidence="2" key="1">
    <citation type="submission" date="2016-06" db="EMBL/GenBank/DDBJ databases">
        <title>Parallel loss of symbiosis genes in relatives of nitrogen-fixing non-legume Parasponia.</title>
        <authorList>
            <person name="Van Velzen R."/>
            <person name="Holmer R."/>
            <person name="Bu F."/>
            <person name="Rutten L."/>
            <person name="Van Zeijl A."/>
            <person name="Liu W."/>
            <person name="Santuari L."/>
            <person name="Cao Q."/>
            <person name="Sharma T."/>
            <person name="Shen D."/>
            <person name="Roswanjaya Y."/>
            <person name="Wardhani T."/>
            <person name="Kalhor M.S."/>
            <person name="Jansen J."/>
            <person name="Van den Hoogen J."/>
            <person name="Gungor B."/>
            <person name="Hartog M."/>
            <person name="Hontelez J."/>
            <person name="Verver J."/>
            <person name="Yang W.-C."/>
            <person name="Schijlen E."/>
            <person name="Repin R."/>
            <person name="Schilthuizen M."/>
            <person name="Schranz E."/>
            <person name="Heidstra R."/>
            <person name="Miyata K."/>
            <person name="Fedorova E."/>
            <person name="Kohlen W."/>
            <person name="Bisseling T."/>
            <person name="Smit S."/>
            <person name="Geurts R."/>
        </authorList>
    </citation>
    <scope>NUCLEOTIDE SEQUENCE [LARGE SCALE GENOMIC DNA]</scope>
    <source>
        <strain evidence="2">cv. WU1-14</strain>
    </source>
</reference>
<dbReference type="STRING" id="3476.A0A2P5A864"/>
<comment type="caution">
    <text evidence="1">The sequence shown here is derived from an EMBL/GenBank/DDBJ whole genome shotgun (WGS) entry which is preliminary data.</text>
</comment>